<dbReference type="OrthoDB" id="6287725at2759"/>
<dbReference type="InterPro" id="IPR029473">
    <property type="entry name" value="MOR2-PAG1_mid"/>
</dbReference>
<protein>
    <submittedName>
        <fullName evidence="5">Putative cell morphogenesis protein</fullName>
    </submittedName>
</protein>
<dbReference type="EMBL" id="LCWF01000024">
    <property type="protein sequence ID" value="KKY27489.1"/>
    <property type="molecule type" value="Genomic_DNA"/>
</dbReference>
<evidence type="ECO:0000259" key="3">
    <source>
        <dbReference type="Pfam" id="PF14225"/>
    </source>
</evidence>
<dbReference type="GO" id="GO:0000902">
    <property type="term" value="P:cell morphogenesis"/>
    <property type="evidence" value="ECO:0007669"/>
    <property type="project" value="InterPro"/>
</dbReference>
<feature type="compositionally biased region" description="Basic residues" evidence="1">
    <location>
        <begin position="17"/>
        <end position="37"/>
    </location>
</feature>
<feature type="compositionally biased region" description="Low complexity" evidence="1">
    <location>
        <begin position="2400"/>
        <end position="2421"/>
    </location>
</feature>
<evidence type="ECO:0000313" key="6">
    <source>
        <dbReference type="Proteomes" id="UP000053317"/>
    </source>
</evidence>
<organism evidence="5 6">
    <name type="scientific">Phaeomoniella chlamydospora</name>
    <name type="common">Phaeoacremonium chlamydosporum</name>
    <dbReference type="NCBI Taxonomy" id="158046"/>
    <lineage>
        <taxon>Eukaryota</taxon>
        <taxon>Fungi</taxon>
        <taxon>Dikarya</taxon>
        <taxon>Ascomycota</taxon>
        <taxon>Pezizomycotina</taxon>
        <taxon>Eurotiomycetes</taxon>
        <taxon>Chaetothyriomycetidae</taxon>
        <taxon>Phaeomoniellales</taxon>
        <taxon>Phaeomoniellaceae</taxon>
        <taxon>Phaeomoniella</taxon>
    </lineage>
</organism>
<dbReference type="Pfam" id="PF14228">
    <property type="entry name" value="MOR2-PAG1_mid"/>
    <property type="match status" value="3"/>
</dbReference>
<dbReference type="SUPFAM" id="SSF48371">
    <property type="entry name" value="ARM repeat"/>
    <property type="match status" value="1"/>
</dbReference>
<feature type="compositionally biased region" description="Acidic residues" evidence="1">
    <location>
        <begin position="2314"/>
        <end position="2327"/>
    </location>
</feature>
<dbReference type="PANTHER" id="PTHR12295:SF30">
    <property type="entry name" value="PROTEIN FURRY"/>
    <property type="match status" value="1"/>
</dbReference>
<feature type="region of interest" description="Disordered" evidence="1">
    <location>
        <begin position="2260"/>
        <end position="2444"/>
    </location>
</feature>
<reference evidence="5 6" key="1">
    <citation type="submission" date="2015-05" db="EMBL/GenBank/DDBJ databases">
        <title>Distinctive expansion of gene families associated with plant cell wall degradation and secondary metabolism in the genomes of grapevine trunk pathogens.</title>
        <authorList>
            <person name="Lawrence D.P."/>
            <person name="Travadon R."/>
            <person name="Rolshausen P.E."/>
            <person name="Baumgartner K."/>
        </authorList>
    </citation>
    <scope>NUCLEOTIDE SEQUENCE [LARGE SCALE GENOMIC DNA]</scope>
    <source>
        <strain evidence="5">UCRPC4</strain>
    </source>
</reference>
<dbReference type="PANTHER" id="PTHR12295">
    <property type="entry name" value="FURRY-RELATED"/>
    <property type="match status" value="1"/>
</dbReference>
<feature type="domain" description="Cell morphogenesis central region" evidence="4">
    <location>
        <begin position="810"/>
        <end position="1287"/>
    </location>
</feature>
<dbReference type="InterPro" id="IPR025481">
    <property type="entry name" value="Cell_Morphogen_C"/>
</dbReference>
<accession>A0A0G2EZE1</accession>
<feature type="domain" description="Cell morphogenesis central region" evidence="4">
    <location>
        <begin position="1595"/>
        <end position="1768"/>
    </location>
</feature>
<sequence length="2444" mass="273146">MAAERENGLMANGVGGLHRKTLSTKSRRGHAHHRSRSKYSEPRSAGEFALHHLLNAFVAQADHKIDQAIRNVGDLSAPVELICGPGVDPAFDQLLSALGHVARQKPKPLVDSLMFWRKNKGELATLAKQQLAQQQFPQPRPPAMPAALHRRNTEPSQAPGDATDSHADVESGGGTGLTPTPVDEVAVAEKRATVSVYLVCRVLVEVYEQSSMEQITEDLSQRLEEIVFGQLKSVDPGQLANSTLRMANWRIYTILLGRMSRVSFGTVTTKFLIELDNLQKEIARNTGNLLAKEAEARAELLIHGMRHIQIRTQPEPAWIQSCEFIRNVSTLFVNAHGATIKQSYCHIVEKLLLPIAADRTTDLGLQQWRECLELLGPRVGQMLTKPRHWNAAFPPSAALLCISPKETFLAQWLPMITNLTSKLKDRNTRGMALQAICRLTWTYIYRFVESSTGTTRKLEDVIRVALPQGRRTHLSTEPSTADPLIHLIRIIGFRFPDLCFRSIIFPMLNADLICSGKEVKLEQLEPEKIAIGIKAALATMADMQDRSLHCSPFTTPLAPVVSLESIPLSPTFFRQQLLADPRPYQAVAGEEHVKLIVTRGFSDTMKQYYARFCEFLGKLSILCDSTFGGQAAINEKFGTFSPVPKTPRADAFAFAKKDDPSGFDYRQSFYDLLLVAVQALPKCLSDNTPLSSIISLLCTGTAHLQSNIAISSAQSLKSIARQGHAQQVTSGFSNFIFNFDKQYSTMSDDGMLGPGHIENTLALYVELLQIFIDQVRQRNKEAVADVVEKKGIGNRGLQLDLSNALHQVDHVESHGLFFLCSQSRRVRSFAIKVLSLVIELDKALGKQNSRVIRILEEDYSKIFDLNDDHLSVAERTRMQQGKRKVPNNTTLIDICSSEVSYDYSLWGKIFPNLIRSIQDTCPFAITLAREHVNAKLVQMWPSIESLSKSSVQRTPQVGSPDYRTPRRTTPPEILIEQWKLYLVMSCVTMSSVGAQSQSQLDNAAHARKVSKGDQSAIDNMSSARRLFSTTIPVLEANSTPIRSATVLALGSINTKLYRTLLESLQYAVIKCTDEAKNKIGVHQRTPSSPVRNRSTEILRTEVTHLYKITASFLKDPEVYNDEWVLNNIVTYAKDLRLFLSDTEVQSDWEFQSLRLHYCGLIEEVFEGILRTNEPARWMPFESRKSAFALMEEWCGYSPHQTQIAQREDAMKQAAIANQNEAGERANFTASIEIERRHLKVAALSAMATLCQGPISITTENQVVLSFHVPRMLSWIEAIFATPADRYQIIGRRALKNLVVYNREFPALLEHSIDRCYASNSPKIFESYFKVITEVLIEHSDYQLPFWRVLALVLFTLGSENRDIRMHSAKLLRILEERQQKSSKLQDFDISISDKTTAVYKLAQFEYSKRLSKAHSELAFIIFSEFSLQFKKVTTDYQRNMVAAILPWIQAIELQIDPNGGPTTLSSMLLSNLFEITVRHSTTLHNEVQALWQALATGPHGGNVQLVLDYIFSLCLDRREQNFVDYAKQVVVYLSSTPAGSKVIEFFLLQMVPKHMVQERRGQRLPPPEIKGLPYVCDLGEILPTENKQAGFSLGQISLIFLVDLMVAPISLSTENAIKIIHVSMILWDHYNQTVREHSREMLVHLLHELVTSKLDDVTLHAHGKKIEALVDAIRESLPNVIWSYDDTNGKDEDDHGRRVPQPMSQLTKEVIGLFSMVHSNFGDLWAKEALSWASSCPVRHLACRSFQIFRCVSVTVDSRMLADMLARLSNTIADEETDYQTFSLEILTTLKIIIDSLLEKDLLRYPQLFWTTCACLNTIHEGEFIESMAMLERLIARLDLSDPNTVKILMDNQPLKWEGSFEGIHPLIFKGLKSAEGMDHTLSVLNQVIALRSNMITGDNSRLLFTVLANLPRFLHHFDLDQTERTTLDCALQLGNNADEMGYGAIAQTLSKFANNQYASSSEFLNVSLNAVEACFFPDLDAKSLIFLMGLLFNKTTWYRIKVMQILCVVIPRVDMKKAEISCHGPELITPLMRLLVTDLCPQALEVMDNIMEVSGNPLEKEHIRMSMASGSARAIRKEYSHTQSLYGIPAQSGWSIPMPAIHSRTTRNNVHAVFYSCADTETHHEVAETPEIEFHTEEFSDSYFPPRRTGTLKSVETTADNNMGDLISKLDSLDDFFDDPGLDEPQTPGGTIRGFQVDLHEHGANIYDQQTAPILSRSLARTASTSSFHNGLAESSRPAAPFYSRDHSIMNPGAFVTDGSPSSQLISPVAAPGRPTLHGRSITSPPTNLPMLQEVSYPSTSKAPSSLPKNSFSDDEDTSAYYEDNDAVLSDTETPFPTLATIPTNHTMSPTYHSMHTPPSATTGGGGNANPFSFEGMRRGMRRLTGGRERDRGDRLRSRGVSPSPSLGASSSALPLSSSPRVPKVPAEYLNGTNVPGTSSPNL</sequence>
<dbReference type="Pfam" id="PF14225">
    <property type="entry name" value="MOR2-PAG1_C"/>
    <property type="match status" value="1"/>
</dbReference>
<dbReference type="GO" id="GO:0005938">
    <property type="term" value="C:cell cortex"/>
    <property type="evidence" value="ECO:0007669"/>
    <property type="project" value="TreeGrafter"/>
</dbReference>
<feature type="compositionally biased region" description="Polar residues" evidence="1">
    <location>
        <begin position="2332"/>
        <end position="2363"/>
    </location>
</feature>
<reference evidence="5 6" key="2">
    <citation type="submission" date="2015-05" db="EMBL/GenBank/DDBJ databases">
        <authorList>
            <person name="Morales-Cruz A."/>
            <person name="Amrine K.C."/>
            <person name="Cantu D."/>
        </authorList>
    </citation>
    <scope>NUCLEOTIDE SEQUENCE [LARGE SCALE GENOMIC DNA]</scope>
    <source>
        <strain evidence="5">UCRPC4</strain>
    </source>
</reference>
<feature type="compositionally biased region" description="Basic and acidic residues" evidence="1">
    <location>
        <begin position="2387"/>
        <end position="2398"/>
    </location>
</feature>
<name>A0A0G2EZE1_PHACM</name>
<feature type="region of interest" description="Disordered" evidence="1">
    <location>
        <begin position="1"/>
        <end position="43"/>
    </location>
</feature>
<evidence type="ECO:0000259" key="2">
    <source>
        <dbReference type="Pfam" id="PF14222"/>
    </source>
</evidence>
<dbReference type="InterPro" id="IPR025614">
    <property type="entry name" value="Cell_morpho_N"/>
</dbReference>
<feature type="compositionally biased region" description="Polar residues" evidence="1">
    <location>
        <begin position="2432"/>
        <end position="2444"/>
    </location>
</feature>
<feature type="region of interest" description="Disordered" evidence="1">
    <location>
        <begin position="129"/>
        <end position="181"/>
    </location>
</feature>
<evidence type="ECO:0000256" key="1">
    <source>
        <dbReference type="SAM" id="MobiDB-lite"/>
    </source>
</evidence>
<feature type="compositionally biased region" description="Polar residues" evidence="1">
    <location>
        <begin position="2297"/>
        <end position="2312"/>
    </location>
</feature>
<feature type="domain" description="Cell morphogenesis central region" evidence="4">
    <location>
        <begin position="1291"/>
        <end position="1523"/>
    </location>
</feature>
<feature type="domain" description="Cell morphogenesis protein C-terminal" evidence="3">
    <location>
        <begin position="1806"/>
        <end position="2056"/>
    </location>
</feature>
<dbReference type="GO" id="GO:0030427">
    <property type="term" value="C:site of polarized growth"/>
    <property type="evidence" value="ECO:0007669"/>
    <property type="project" value="TreeGrafter"/>
</dbReference>
<evidence type="ECO:0000259" key="4">
    <source>
        <dbReference type="Pfam" id="PF14228"/>
    </source>
</evidence>
<feature type="domain" description="Cell morphogenesis protein N-terminal" evidence="2">
    <location>
        <begin position="189"/>
        <end position="772"/>
    </location>
</feature>
<keyword evidence="6" id="KW-1185">Reference proteome</keyword>
<dbReference type="Proteomes" id="UP000053317">
    <property type="component" value="Unassembled WGS sequence"/>
</dbReference>
<evidence type="ECO:0000313" key="5">
    <source>
        <dbReference type="EMBL" id="KKY27489.1"/>
    </source>
</evidence>
<dbReference type="InterPro" id="IPR016024">
    <property type="entry name" value="ARM-type_fold"/>
</dbReference>
<proteinExistence type="predicted"/>
<comment type="caution">
    <text evidence="5">The sequence shown here is derived from an EMBL/GenBank/DDBJ whole genome shotgun (WGS) entry which is preliminary data.</text>
</comment>
<dbReference type="InterPro" id="IPR039867">
    <property type="entry name" value="Furry/Tao3/Mor2"/>
</dbReference>
<gene>
    <name evidence="5" type="ORF">UCRPC4_g01084</name>
</gene>
<dbReference type="Pfam" id="PF14222">
    <property type="entry name" value="MOR2-PAG1_N"/>
    <property type="match status" value="1"/>
</dbReference>